<evidence type="ECO:0008006" key="3">
    <source>
        <dbReference type="Google" id="ProtNLM"/>
    </source>
</evidence>
<dbReference type="EMBL" id="JBHSJB010000018">
    <property type="protein sequence ID" value="MFC5056066.1"/>
    <property type="molecule type" value="Genomic_DNA"/>
</dbReference>
<organism evidence="1 2">
    <name type="scientific">Saccharothrix xinjiangensis</name>
    <dbReference type="NCBI Taxonomy" id="204798"/>
    <lineage>
        <taxon>Bacteria</taxon>
        <taxon>Bacillati</taxon>
        <taxon>Actinomycetota</taxon>
        <taxon>Actinomycetes</taxon>
        <taxon>Pseudonocardiales</taxon>
        <taxon>Pseudonocardiaceae</taxon>
        <taxon>Saccharothrix</taxon>
    </lineage>
</organism>
<evidence type="ECO:0000313" key="1">
    <source>
        <dbReference type="EMBL" id="MFC5056066.1"/>
    </source>
</evidence>
<accession>A0ABV9Y5Y1</accession>
<evidence type="ECO:0000313" key="2">
    <source>
        <dbReference type="Proteomes" id="UP001595833"/>
    </source>
</evidence>
<comment type="caution">
    <text evidence="1">The sequence shown here is derived from an EMBL/GenBank/DDBJ whole genome shotgun (WGS) entry which is preliminary data.</text>
</comment>
<dbReference type="RefSeq" id="WP_344039632.1">
    <property type="nucleotide sequence ID" value="NZ_BAAAKE010000017.1"/>
</dbReference>
<reference evidence="2" key="1">
    <citation type="journal article" date="2019" name="Int. J. Syst. Evol. Microbiol.">
        <title>The Global Catalogue of Microorganisms (GCM) 10K type strain sequencing project: providing services to taxonomists for standard genome sequencing and annotation.</title>
        <authorList>
            <consortium name="The Broad Institute Genomics Platform"/>
            <consortium name="The Broad Institute Genome Sequencing Center for Infectious Disease"/>
            <person name="Wu L."/>
            <person name="Ma J."/>
        </authorList>
    </citation>
    <scope>NUCLEOTIDE SEQUENCE [LARGE SCALE GENOMIC DNA]</scope>
    <source>
        <strain evidence="2">KCTC 12848</strain>
    </source>
</reference>
<dbReference type="Proteomes" id="UP001595833">
    <property type="component" value="Unassembled WGS sequence"/>
</dbReference>
<sequence>MFASLGYTPRKASEQMTGSVVMCPERLPTDAARSATKLYSSWVNRAAFSQIYQFRFSYHTFAAAAETVQHARKVLDCEPFMFDEEGPYTPEKELTLPPLGADAQFAACYTYELMRICQLVVSKDDLLSSIFFYGPQTADAAGTLQKVGQAAVPLMTG</sequence>
<name>A0ABV9Y5Y1_9PSEU</name>
<keyword evidence="2" id="KW-1185">Reference proteome</keyword>
<proteinExistence type="predicted"/>
<gene>
    <name evidence="1" type="ORF">ACFPFM_20200</name>
</gene>
<protein>
    <recommendedName>
        <fullName evidence="3">Immunity protein 49 of polymorphic toxin system</fullName>
    </recommendedName>
</protein>